<organism evidence="2 3">
    <name type="scientific">Colletotrichum salicis</name>
    <dbReference type="NCBI Taxonomy" id="1209931"/>
    <lineage>
        <taxon>Eukaryota</taxon>
        <taxon>Fungi</taxon>
        <taxon>Dikarya</taxon>
        <taxon>Ascomycota</taxon>
        <taxon>Pezizomycotina</taxon>
        <taxon>Sordariomycetes</taxon>
        <taxon>Hypocreomycetidae</taxon>
        <taxon>Glomerellales</taxon>
        <taxon>Glomerellaceae</taxon>
        <taxon>Colletotrichum</taxon>
        <taxon>Colletotrichum acutatum species complex</taxon>
    </lineage>
</organism>
<reference evidence="2 3" key="1">
    <citation type="submission" date="2014-02" db="EMBL/GenBank/DDBJ databases">
        <title>The genome sequence of Colletotrichum salicis CBS 607.94.</title>
        <authorList>
            <person name="Baroncelli R."/>
            <person name="Thon M.R."/>
        </authorList>
    </citation>
    <scope>NUCLEOTIDE SEQUENCE [LARGE SCALE GENOMIC DNA]</scope>
    <source>
        <strain evidence="2 3">CBS 607.94</strain>
    </source>
</reference>
<dbReference type="AlphaFoldDB" id="A0A135UH93"/>
<feature type="region of interest" description="Disordered" evidence="1">
    <location>
        <begin position="612"/>
        <end position="657"/>
    </location>
</feature>
<feature type="region of interest" description="Disordered" evidence="1">
    <location>
        <begin position="572"/>
        <end position="594"/>
    </location>
</feature>
<accession>A0A135UH93</accession>
<dbReference type="EMBL" id="JFFI01001459">
    <property type="protein sequence ID" value="KXH59763.1"/>
    <property type="molecule type" value="Genomic_DNA"/>
</dbReference>
<evidence type="ECO:0000313" key="3">
    <source>
        <dbReference type="Proteomes" id="UP000070121"/>
    </source>
</evidence>
<evidence type="ECO:0000256" key="1">
    <source>
        <dbReference type="SAM" id="MobiDB-lite"/>
    </source>
</evidence>
<feature type="compositionally biased region" description="Polar residues" evidence="1">
    <location>
        <begin position="585"/>
        <end position="594"/>
    </location>
</feature>
<evidence type="ECO:0000313" key="2">
    <source>
        <dbReference type="EMBL" id="KXH59763.1"/>
    </source>
</evidence>
<feature type="compositionally biased region" description="Low complexity" evidence="1">
    <location>
        <begin position="632"/>
        <end position="651"/>
    </location>
</feature>
<sequence>MFPHDQRTDLTKTSPRNTPTSRFLFQAYAYLWLATLPARKKPTPFTDQTSRTKYPERLSIPKSAGGQEIIDLVTERERKQSAPTTQYLFNANIPTHDKEMCMANARLAFLRWEVLGDVSHEVAQGSNEDWRDVRRMIDQCPYNNGWLVFDFRDLPGMDLNDADLPSWAVAKPAIAPLPVPSRGKSVKVYSQLHHYHVGEIGDHQRVGSGAKWFVHKAHDDDRYLIYDFSGMQSKHGWDAITREQLTMRPGPYSFNLSRVLRVEAIDRKTCEMYMKNGPIGQVMQLMHTEDIRFANKRDALSCVAFGTHVFDLTNCLLPPHIKDLQVIIGRRRQAILSSRQSTEGIILTLSSASFDLTRLESGRKNLKLSQEAQRSPGVISPQEIVIRNRVFSKDVDISRFFGNVLDTTRDLLASKELDEYWGKDVTAQMDTADPPAILRTLLDSQCLIVAKAVVPRDTLPFMDDQCWAYLRYEKPDGFVELLKARAGKVLSNSAQDREVKRRLKSDFGHRIIAQHGPSKDADFDWKRSFRPIPSKVPAVTENGSSKLTPSLSFARAARKGNATMVSNQIVQPIQKTAGTKRKKTGQPQVQQKTAEVSPLSHFALLDQLAAGVKRKGSQSPVRPYKRIIMEPRGSAGASSSAAGGSRGTGSTETKKPT</sequence>
<name>A0A135UH93_9PEZI</name>
<dbReference type="OrthoDB" id="10254945at2759"/>
<keyword evidence="3" id="KW-1185">Reference proteome</keyword>
<dbReference type="STRING" id="1209931.A0A135UH93"/>
<proteinExistence type="predicted"/>
<dbReference type="Proteomes" id="UP000070121">
    <property type="component" value="Unassembled WGS sequence"/>
</dbReference>
<comment type="caution">
    <text evidence="2">The sequence shown here is derived from an EMBL/GenBank/DDBJ whole genome shotgun (WGS) entry which is preliminary data.</text>
</comment>
<protein>
    <submittedName>
        <fullName evidence="2">Cytochrome b5-like Heme/Steroid binding domain-containing protein</fullName>
    </submittedName>
</protein>
<gene>
    <name evidence="2" type="ORF">CSAL01_06412</name>
</gene>